<name>A0A1F5S940_9BACT</name>
<feature type="domain" description="Pyruvate/ketoisovalerate oxidoreductase catalytic" evidence="2">
    <location>
        <begin position="10"/>
        <end position="186"/>
    </location>
</feature>
<dbReference type="InterPro" id="IPR051626">
    <property type="entry name" value="Oxidoreductase_gamma_subunit"/>
</dbReference>
<gene>
    <name evidence="3" type="ORF">A2Y83_03940</name>
</gene>
<dbReference type="InterPro" id="IPR019752">
    <property type="entry name" value="Pyrv/ketoisovalerate_OxRed_cat"/>
</dbReference>
<dbReference type="InterPro" id="IPR011894">
    <property type="entry name" value="PorC_KorC"/>
</dbReference>
<dbReference type="Proteomes" id="UP000178323">
    <property type="component" value="Unassembled WGS sequence"/>
</dbReference>
<dbReference type="PANTHER" id="PTHR43366:SF1">
    <property type="entry name" value="PYRUVATE SYNTHASE SUBUNIT PORC"/>
    <property type="match status" value="1"/>
</dbReference>
<dbReference type="GO" id="GO:0016625">
    <property type="term" value="F:oxidoreductase activity, acting on the aldehyde or oxo group of donors, iron-sulfur protein as acceptor"/>
    <property type="evidence" value="ECO:0007669"/>
    <property type="project" value="InterPro"/>
</dbReference>
<organism evidence="3 4">
    <name type="scientific">Candidatus Falkowbacteria bacterium RBG_13_39_14</name>
    <dbReference type="NCBI Taxonomy" id="1797985"/>
    <lineage>
        <taxon>Bacteria</taxon>
        <taxon>Candidatus Falkowiibacteriota</taxon>
    </lineage>
</organism>
<dbReference type="Gene3D" id="3.40.920.10">
    <property type="entry name" value="Pyruvate-ferredoxin oxidoreductase, PFOR, domain III"/>
    <property type="match status" value="1"/>
</dbReference>
<proteinExistence type="predicted"/>
<evidence type="ECO:0000313" key="3">
    <source>
        <dbReference type="EMBL" id="OGF22781.1"/>
    </source>
</evidence>
<evidence type="ECO:0000313" key="4">
    <source>
        <dbReference type="Proteomes" id="UP000178323"/>
    </source>
</evidence>
<evidence type="ECO:0000259" key="2">
    <source>
        <dbReference type="Pfam" id="PF01558"/>
    </source>
</evidence>
<dbReference type="STRING" id="1797985.A2Y83_03940"/>
<evidence type="ECO:0000256" key="1">
    <source>
        <dbReference type="ARBA" id="ARBA00023002"/>
    </source>
</evidence>
<reference evidence="3 4" key="1">
    <citation type="journal article" date="2016" name="Nat. Commun.">
        <title>Thousands of microbial genomes shed light on interconnected biogeochemical processes in an aquifer system.</title>
        <authorList>
            <person name="Anantharaman K."/>
            <person name="Brown C.T."/>
            <person name="Hug L.A."/>
            <person name="Sharon I."/>
            <person name="Castelle C.J."/>
            <person name="Probst A.J."/>
            <person name="Thomas B.C."/>
            <person name="Singh A."/>
            <person name="Wilkins M.J."/>
            <person name="Karaoz U."/>
            <person name="Brodie E.L."/>
            <person name="Williams K.H."/>
            <person name="Hubbard S.S."/>
            <person name="Banfield J.F."/>
        </authorList>
    </citation>
    <scope>NUCLEOTIDE SEQUENCE [LARGE SCALE GENOMIC DNA]</scope>
</reference>
<dbReference type="Pfam" id="PF01558">
    <property type="entry name" value="POR"/>
    <property type="match status" value="1"/>
</dbReference>
<dbReference type="PANTHER" id="PTHR43366">
    <property type="entry name" value="PYRUVATE SYNTHASE SUBUNIT PORC"/>
    <property type="match status" value="1"/>
</dbReference>
<dbReference type="EMBL" id="MFFS01000013">
    <property type="protein sequence ID" value="OGF22781.1"/>
    <property type="molecule type" value="Genomic_DNA"/>
</dbReference>
<dbReference type="SUPFAM" id="SSF53323">
    <property type="entry name" value="Pyruvate-ferredoxin oxidoreductase, PFOR, domain III"/>
    <property type="match status" value="1"/>
</dbReference>
<dbReference type="InterPro" id="IPR002869">
    <property type="entry name" value="Pyrv_flavodox_OxRed_cen"/>
</dbReference>
<accession>A0A1F5S940</accession>
<comment type="caution">
    <text evidence="3">The sequence shown here is derived from an EMBL/GenBank/DDBJ whole genome shotgun (WGS) entry which is preliminary data.</text>
</comment>
<dbReference type="AlphaFoldDB" id="A0A1F5S940"/>
<keyword evidence="1" id="KW-0560">Oxidoreductase</keyword>
<protein>
    <recommendedName>
        <fullName evidence="2">Pyruvate/ketoisovalerate oxidoreductase catalytic domain-containing protein</fullName>
    </recommendedName>
</protein>
<sequence>MIEIRLHGRGGQGVVTGAEIIAIAAFHDKKYSQAFPYFGVERSGAPIESYARIDGSFINLREQVKEPAIVIIQDASLVETVDVLKGLKDNGIILINTGKDLKEVFKKIGNMKQEGSLRVKGRNFKVIKIDGTSISLKILGKPIVNTLMAFALAKETGIISMNSVKKALKEKFKGDLLKKNLELAKAI</sequence>
<dbReference type="NCBIfam" id="TIGR02175">
    <property type="entry name" value="PorC_KorC"/>
    <property type="match status" value="1"/>
</dbReference>